<evidence type="ECO:0000313" key="3">
    <source>
        <dbReference type="Proteomes" id="UP001141806"/>
    </source>
</evidence>
<comment type="caution">
    <text evidence="2">The sequence shown here is derived from an EMBL/GenBank/DDBJ whole genome shotgun (WGS) entry which is preliminary data.</text>
</comment>
<organism evidence="2 3">
    <name type="scientific">Protea cynaroides</name>
    <dbReference type="NCBI Taxonomy" id="273540"/>
    <lineage>
        <taxon>Eukaryota</taxon>
        <taxon>Viridiplantae</taxon>
        <taxon>Streptophyta</taxon>
        <taxon>Embryophyta</taxon>
        <taxon>Tracheophyta</taxon>
        <taxon>Spermatophyta</taxon>
        <taxon>Magnoliopsida</taxon>
        <taxon>Proteales</taxon>
        <taxon>Proteaceae</taxon>
        <taxon>Protea</taxon>
    </lineage>
</organism>
<protein>
    <submittedName>
        <fullName evidence="2">Uncharacterized protein</fullName>
    </submittedName>
</protein>
<dbReference type="Proteomes" id="UP001141806">
    <property type="component" value="Unassembled WGS sequence"/>
</dbReference>
<evidence type="ECO:0000256" key="1">
    <source>
        <dbReference type="SAM" id="MobiDB-lite"/>
    </source>
</evidence>
<keyword evidence="3" id="KW-1185">Reference proteome</keyword>
<sequence>MELGAAVTDTGGPVCDLGFDLNVELLPIHEGRRTELGNNDSKQNLEDNGESYDGSGQGGMHLGRPMAWEAQENKMMCQHLIPQMKILMMKYIEKDQLGS</sequence>
<dbReference type="EMBL" id="JAMYWD010000012">
    <property type="protein sequence ID" value="KAJ4952278.1"/>
    <property type="molecule type" value="Genomic_DNA"/>
</dbReference>
<gene>
    <name evidence="2" type="ORF">NE237_029110</name>
</gene>
<name>A0A9Q0JVY6_9MAGN</name>
<accession>A0A9Q0JVY6</accession>
<reference evidence="2" key="1">
    <citation type="journal article" date="2023" name="Plant J.">
        <title>The genome of the king protea, Protea cynaroides.</title>
        <authorList>
            <person name="Chang J."/>
            <person name="Duong T.A."/>
            <person name="Schoeman C."/>
            <person name="Ma X."/>
            <person name="Roodt D."/>
            <person name="Barker N."/>
            <person name="Li Z."/>
            <person name="Van de Peer Y."/>
            <person name="Mizrachi E."/>
        </authorList>
    </citation>
    <scope>NUCLEOTIDE SEQUENCE</scope>
    <source>
        <tissue evidence="2">Young leaves</tissue>
    </source>
</reference>
<dbReference type="AlphaFoldDB" id="A0A9Q0JVY6"/>
<feature type="region of interest" description="Disordered" evidence="1">
    <location>
        <begin position="30"/>
        <end position="60"/>
    </location>
</feature>
<proteinExistence type="predicted"/>
<evidence type="ECO:0000313" key="2">
    <source>
        <dbReference type="EMBL" id="KAJ4952278.1"/>
    </source>
</evidence>